<dbReference type="PROSITE" id="PS50206">
    <property type="entry name" value="RHODANESE_3"/>
    <property type="match status" value="1"/>
</dbReference>
<evidence type="ECO:0000259" key="1">
    <source>
        <dbReference type="PROSITE" id="PS50206"/>
    </source>
</evidence>
<dbReference type="Proteomes" id="UP001168098">
    <property type="component" value="Unassembled WGS sequence"/>
</dbReference>
<feature type="domain" description="Rhodanese" evidence="1">
    <location>
        <begin position="25"/>
        <end position="106"/>
    </location>
</feature>
<gene>
    <name evidence="2" type="ORF">PVL29_019466</name>
</gene>
<reference evidence="2 3" key="1">
    <citation type="journal article" date="2023" name="BMC Biotechnol.">
        <title>Vitis rotundifolia cv Carlos genome sequencing.</title>
        <authorList>
            <person name="Huff M."/>
            <person name="Hulse-Kemp A."/>
            <person name="Scheffler B."/>
            <person name="Youngblood R."/>
            <person name="Simpson S."/>
            <person name="Babiker E."/>
            <person name="Staton M."/>
        </authorList>
    </citation>
    <scope>NUCLEOTIDE SEQUENCE [LARGE SCALE GENOMIC DNA]</scope>
    <source>
        <tissue evidence="2">Leaf</tissue>
    </source>
</reference>
<name>A0AA38Z0L3_VITRO</name>
<dbReference type="SUPFAM" id="SSF52821">
    <property type="entry name" value="Rhodanese/Cell cycle control phosphatase"/>
    <property type="match status" value="1"/>
</dbReference>
<dbReference type="Gene3D" id="3.40.250.10">
    <property type="entry name" value="Rhodanese-like domain"/>
    <property type="match status" value="1"/>
</dbReference>
<protein>
    <recommendedName>
        <fullName evidence="1">Rhodanese domain-containing protein</fullName>
    </recommendedName>
</protein>
<comment type="caution">
    <text evidence="2">The sequence shown here is derived from an EMBL/GenBank/DDBJ whole genome shotgun (WGS) entry which is preliminary data.</text>
</comment>
<organism evidence="2 3">
    <name type="scientific">Vitis rotundifolia</name>
    <name type="common">Muscadine grape</name>
    <dbReference type="NCBI Taxonomy" id="103349"/>
    <lineage>
        <taxon>Eukaryota</taxon>
        <taxon>Viridiplantae</taxon>
        <taxon>Streptophyta</taxon>
        <taxon>Embryophyta</taxon>
        <taxon>Tracheophyta</taxon>
        <taxon>Spermatophyta</taxon>
        <taxon>Magnoliopsida</taxon>
        <taxon>eudicotyledons</taxon>
        <taxon>Gunneridae</taxon>
        <taxon>Pentapetalae</taxon>
        <taxon>rosids</taxon>
        <taxon>Vitales</taxon>
        <taxon>Vitaceae</taxon>
        <taxon>Viteae</taxon>
        <taxon>Vitis</taxon>
    </lineage>
</organism>
<dbReference type="PANTHER" id="PTHR44542:SF12">
    <property type="entry name" value="THIOSULFATE SULFURTRANSFERASE 18"/>
    <property type="match status" value="1"/>
</dbReference>
<dbReference type="InterPro" id="IPR044684">
    <property type="entry name" value="STR17/STR18/HARC1-like"/>
</dbReference>
<evidence type="ECO:0000313" key="2">
    <source>
        <dbReference type="EMBL" id="KAJ9680178.1"/>
    </source>
</evidence>
<evidence type="ECO:0000313" key="3">
    <source>
        <dbReference type="Proteomes" id="UP001168098"/>
    </source>
</evidence>
<dbReference type="Pfam" id="PF00581">
    <property type="entry name" value="Rhodanese"/>
    <property type="match status" value="1"/>
</dbReference>
<proteinExistence type="predicted"/>
<keyword evidence="3" id="KW-1185">Reference proteome</keyword>
<dbReference type="InterPro" id="IPR001763">
    <property type="entry name" value="Rhodanese-like_dom"/>
</dbReference>
<sequence>MDSQSSATEVVTIDVHAVKDLINLGYRYLDVRAVEEFNKGHPGVENILNIPYLFITPEGRVRNPEFLEHVQSACSKEDHFIVGCQSGVRPFAATSVLVGTSFKDVKEVGKVSKALDL</sequence>
<dbReference type="GO" id="GO:0003824">
    <property type="term" value="F:catalytic activity"/>
    <property type="evidence" value="ECO:0007669"/>
    <property type="project" value="InterPro"/>
</dbReference>
<dbReference type="AlphaFoldDB" id="A0AA38Z0L3"/>
<dbReference type="InterPro" id="IPR036873">
    <property type="entry name" value="Rhodanese-like_dom_sf"/>
</dbReference>
<dbReference type="EMBL" id="JARBHA010000015">
    <property type="protein sequence ID" value="KAJ9680178.1"/>
    <property type="molecule type" value="Genomic_DNA"/>
</dbReference>
<accession>A0AA38Z0L3</accession>
<dbReference type="CDD" id="cd00158">
    <property type="entry name" value="RHOD"/>
    <property type="match status" value="1"/>
</dbReference>
<dbReference type="PANTHER" id="PTHR44542">
    <property type="entry name" value="THIOSULFATE SULFURTRANSFERASE 18"/>
    <property type="match status" value="1"/>
</dbReference>